<evidence type="ECO:0000313" key="3">
    <source>
        <dbReference type="Proteomes" id="UP001519307"/>
    </source>
</evidence>
<dbReference type="InterPro" id="IPR012675">
    <property type="entry name" value="Beta-grasp_dom_sf"/>
</dbReference>
<dbReference type="InterPro" id="IPR027980">
    <property type="entry name" value="RACo_C"/>
</dbReference>
<comment type="caution">
    <text evidence="2">The sequence shown here is derived from an EMBL/GenBank/DDBJ whole genome shotgun (WGS) entry which is preliminary data.</text>
</comment>
<dbReference type="Pfam" id="PF14574">
    <property type="entry name" value="RACo_C_ter"/>
    <property type="match status" value="1"/>
</dbReference>
<name>A0ABS4KUD4_9CLOT</name>
<accession>A0ABS4KUD4</accession>
<sequence>MKLKVIKGEDTYNVNIDPEKNLLGNLIDNNIKISAPCNGNGTCGKCKVQLLNGNIHEKDVGNIKLNENEYLACKTYIKSDCIIKISDTETKKFSILEDFKKNKINPDCEFKKIALKIDENFLTGKSLTDTVNLKMSTKFKFTLEALKKLSTLINESSEKQSKYSLYKSDEINMICNKNVIIDVFNSKDESNIYGIAIDVGTTTIAMKLVNMETGKILSSTSILNSQRQFGADVISRIQYSMEKSLKNVSNSVKEDIIEGIEKLLRSSKINKKNVYEVAISGNNIMQHLLMELFCDSMAVYPFTAVTNDILEVGFYELFKNRLLNCKVVILPSISSYVGADIVSGMAACKFYNLEHTCLFIDIGTNGEMALGNKDKIVCTSTAAGPAFEGANIESGIGSIEGAINSINIDTEIKNGNKNYIINYKTIGDAPAIGICGSGIIDITAELLKSGIIDSTGKFDRNNWKGKFIDLTLSDEYGQKVVFTQKDIREIQVAKSAIRSGIEILMRKFGCHYEDLYKVYIAGGFGNELNLKNAAVIGLIPKQLLNKIKIVGNSSLSGTIEYIINKNTKQNMKHIIDIAQGIDISMNDDFNSEFINNMSF</sequence>
<dbReference type="InterPro" id="IPR042259">
    <property type="entry name" value="Raco-like_middle_sf"/>
</dbReference>
<dbReference type="CDD" id="cd00207">
    <property type="entry name" value="fer2"/>
    <property type="match status" value="1"/>
</dbReference>
<dbReference type="InterPro" id="IPR041414">
    <property type="entry name" value="Raco-like_middle"/>
</dbReference>
<gene>
    <name evidence="2" type="ORF">J2Z42_001104</name>
</gene>
<organism evidence="2 3">
    <name type="scientific">Clostridium algifaecis</name>
    <dbReference type="NCBI Taxonomy" id="1472040"/>
    <lineage>
        <taxon>Bacteria</taxon>
        <taxon>Bacillati</taxon>
        <taxon>Bacillota</taxon>
        <taxon>Clostridia</taxon>
        <taxon>Eubacteriales</taxon>
        <taxon>Clostridiaceae</taxon>
        <taxon>Clostridium</taxon>
    </lineage>
</organism>
<dbReference type="SUPFAM" id="SSF54292">
    <property type="entry name" value="2Fe-2S ferredoxin-like"/>
    <property type="match status" value="1"/>
</dbReference>
<dbReference type="Gene3D" id="3.30.420.480">
    <property type="entry name" value="Domain of unknown function (DUF4445)"/>
    <property type="match status" value="1"/>
</dbReference>
<dbReference type="RefSeq" id="WP_209701623.1">
    <property type="nucleotide sequence ID" value="NZ_JAGGLM010000004.1"/>
</dbReference>
<proteinExistence type="predicted"/>
<feature type="domain" description="2Fe-2S ferredoxin-type" evidence="1">
    <location>
        <begin position="1"/>
        <end position="89"/>
    </location>
</feature>
<dbReference type="PROSITE" id="PS51085">
    <property type="entry name" value="2FE2S_FER_2"/>
    <property type="match status" value="1"/>
</dbReference>
<protein>
    <submittedName>
        <fullName evidence="2">Uncharacterized 2Fe-2S/4Fe-4S cluster protein (DUF4445 family)</fullName>
    </submittedName>
</protein>
<dbReference type="Gene3D" id="3.10.20.30">
    <property type="match status" value="1"/>
</dbReference>
<dbReference type="EMBL" id="JAGGLM010000004">
    <property type="protein sequence ID" value="MBP2032439.1"/>
    <property type="molecule type" value="Genomic_DNA"/>
</dbReference>
<dbReference type="Pfam" id="PF00111">
    <property type="entry name" value="Fer2"/>
    <property type="match status" value="1"/>
</dbReference>
<dbReference type="Proteomes" id="UP001519307">
    <property type="component" value="Unassembled WGS sequence"/>
</dbReference>
<reference evidence="2 3" key="1">
    <citation type="submission" date="2021-03" db="EMBL/GenBank/DDBJ databases">
        <title>Genomic Encyclopedia of Type Strains, Phase IV (KMG-IV): sequencing the most valuable type-strain genomes for metagenomic binning, comparative biology and taxonomic classification.</title>
        <authorList>
            <person name="Goeker M."/>
        </authorList>
    </citation>
    <scope>NUCLEOTIDE SEQUENCE [LARGE SCALE GENOMIC DNA]</scope>
    <source>
        <strain evidence="2 3">DSM 28783</strain>
    </source>
</reference>
<evidence type="ECO:0000259" key="1">
    <source>
        <dbReference type="PROSITE" id="PS51085"/>
    </source>
</evidence>
<dbReference type="InterPro" id="IPR036010">
    <property type="entry name" value="2Fe-2S_ferredoxin-like_sf"/>
</dbReference>
<dbReference type="PANTHER" id="PTHR42895:SF2">
    <property type="entry name" value="IRON-SULFUR CLUSTER PROTEIN"/>
    <property type="match status" value="1"/>
</dbReference>
<dbReference type="InterPro" id="IPR043129">
    <property type="entry name" value="ATPase_NBD"/>
</dbReference>
<dbReference type="PANTHER" id="PTHR42895">
    <property type="entry name" value="IRON-SULFUR CLUSTER-BINDING PROTEIN-RELATED"/>
    <property type="match status" value="1"/>
</dbReference>
<dbReference type="InterPro" id="IPR052911">
    <property type="entry name" value="Corrinoid_activation_enz"/>
</dbReference>
<evidence type="ECO:0000313" key="2">
    <source>
        <dbReference type="EMBL" id="MBP2032439.1"/>
    </source>
</evidence>
<keyword evidence="3" id="KW-1185">Reference proteome</keyword>
<dbReference type="InterPro" id="IPR001041">
    <property type="entry name" value="2Fe-2S_ferredoxin-type"/>
</dbReference>
<dbReference type="SUPFAM" id="SSF53067">
    <property type="entry name" value="Actin-like ATPase domain"/>
    <property type="match status" value="1"/>
</dbReference>
<dbReference type="Pfam" id="PF17651">
    <property type="entry name" value="Raco_middle"/>
    <property type="match status" value="1"/>
</dbReference>